<dbReference type="OrthoDB" id="2600165at2"/>
<keyword evidence="1" id="KW-0805">Transcription regulation</keyword>
<evidence type="ECO:0000256" key="2">
    <source>
        <dbReference type="ARBA" id="ARBA00023125"/>
    </source>
</evidence>
<dbReference type="PANTHER" id="PTHR43280">
    <property type="entry name" value="ARAC-FAMILY TRANSCRIPTIONAL REGULATOR"/>
    <property type="match status" value="1"/>
</dbReference>
<evidence type="ECO:0000256" key="3">
    <source>
        <dbReference type="ARBA" id="ARBA00023163"/>
    </source>
</evidence>
<dbReference type="Gene3D" id="1.10.10.60">
    <property type="entry name" value="Homeodomain-like"/>
    <property type="match status" value="1"/>
</dbReference>
<evidence type="ECO:0000259" key="4">
    <source>
        <dbReference type="PROSITE" id="PS01124"/>
    </source>
</evidence>
<organism evidence="5 6">
    <name type="scientific">Pseudoprevotella muciniphila</name>
    <dbReference type="NCBI Taxonomy" id="2133944"/>
    <lineage>
        <taxon>Bacteria</taxon>
        <taxon>Pseudomonadati</taxon>
        <taxon>Bacteroidota</taxon>
        <taxon>Bacteroidia</taxon>
        <taxon>Bacteroidales</taxon>
        <taxon>Prevotellaceae</taxon>
        <taxon>Pseudoprevotella</taxon>
    </lineage>
</organism>
<name>A0A5P8E8G0_9BACT</name>
<dbReference type="KEGG" id="alq:C7Y71_009250"/>
<protein>
    <submittedName>
        <fullName evidence="5">AraC family transcriptional regulator</fullName>
    </submittedName>
</protein>
<dbReference type="AlphaFoldDB" id="A0A5P8E8G0"/>
<gene>
    <name evidence="5" type="ORF">C7Y71_009250</name>
</gene>
<dbReference type="SUPFAM" id="SSF46689">
    <property type="entry name" value="Homeodomain-like"/>
    <property type="match status" value="1"/>
</dbReference>
<dbReference type="Proteomes" id="UP000249375">
    <property type="component" value="Chromosome"/>
</dbReference>
<keyword evidence="2" id="KW-0238">DNA-binding</keyword>
<feature type="domain" description="HTH araC/xylS-type" evidence="4">
    <location>
        <begin position="196"/>
        <end position="296"/>
    </location>
</feature>
<accession>A0A5P8E8G0</accession>
<evidence type="ECO:0000313" key="5">
    <source>
        <dbReference type="EMBL" id="QFQ13180.1"/>
    </source>
</evidence>
<dbReference type="GO" id="GO:0043565">
    <property type="term" value="F:sequence-specific DNA binding"/>
    <property type="evidence" value="ECO:0007669"/>
    <property type="project" value="InterPro"/>
</dbReference>
<reference evidence="5 6" key="1">
    <citation type="submission" date="2018-11" db="EMBL/GenBank/DDBJ databases">
        <authorList>
            <person name="Na S.W."/>
            <person name="Baik M."/>
        </authorList>
    </citation>
    <scope>NUCLEOTIDE SEQUENCE [LARGE SCALE GENOMIC DNA]</scope>
    <source>
        <strain evidence="5 6">E39</strain>
    </source>
</reference>
<dbReference type="GO" id="GO:0003700">
    <property type="term" value="F:DNA-binding transcription factor activity"/>
    <property type="evidence" value="ECO:0007669"/>
    <property type="project" value="InterPro"/>
</dbReference>
<dbReference type="EMBL" id="CP033459">
    <property type="protein sequence ID" value="QFQ13180.1"/>
    <property type="molecule type" value="Genomic_DNA"/>
</dbReference>
<keyword evidence="3" id="KW-0804">Transcription</keyword>
<keyword evidence="6" id="KW-1185">Reference proteome</keyword>
<evidence type="ECO:0000256" key="1">
    <source>
        <dbReference type="ARBA" id="ARBA00023015"/>
    </source>
</evidence>
<dbReference type="RefSeq" id="WP_111898144.1">
    <property type="nucleotide sequence ID" value="NZ_CP033459.1"/>
</dbReference>
<dbReference type="InterPro" id="IPR018060">
    <property type="entry name" value="HTH_AraC"/>
</dbReference>
<dbReference type="Pfam" id="PF12833">
    <property type="entry name" value="HTH_18"/>
    <property type="match status" value="1"/>
</dbReference>
<sequence>MKIDLYINEANDYARDIGAPVYHPHVSVIHYDEMGKIRHSLNRINCFGIFLQREFPEGLTYGMGTYREGNGSLMAYSQGQIGGKQDDGTLRQYHGWVLLFDTEFVHGTEIERRISNYHFFSYNANEALFLTAEEKETLAGLMANVRTEIMKNDEIGQDDIIKDYILLILDYCNRFYARQFKEMTTMSSDILSRFQQVLKDYYENGLQRQKGLPSVKYCASELCLSAGYFGDIVREALGESPKDYIRSFIIQRAKNLLLGGHSVTQTADALGFEYPNHFTRIFKQSTGQTPSQFYAEQRKK</sequence>
<evidence type="ECO:0000313" key="6">
    <source>
        <dbReference type="Proteomes" id="UP000249375"/>
    </source>
</evidence>
<dbReference type="PROSITE" id="PS01124">
    <property type="entry name" value="HTH_ARAC_FAMILY_2"/>
    <property type="match status" value="1"/>
</dbReference>
<dbReference type="InterPro" id="IPR009057">
    <property type="entry name" value="Homeodomain-like_sf"/>
</dbReference>
<dbReference type="PANTHER" id="PTHR43280:SF32">
    <property type="entry name" value="TRANSCRIPTIONAL REGULATORY PROTEIN"/>
    <property type="match status" value="1"/>
</dbReference>
<proteinExistence type="predicted"/>
<dbReference type="SMART" id="SM00342">
    <property type="entry name" value="HTH_ARAC"/>
    <property type="match status" value="1"/>
</dbReference>